<accession>A0A8J6N4V3</accession>
<evidence type="ECO:0000313" key="2">
    <source>
        <dbReference type="Proteomes" id="UP000603545"/>
    </source>
</evidence>
<dbReference type="AlphaFoldDB" id="A0A8J6N4V3"/>
<dbReference type="EMBL" id="JACNLL010000015">
    <property type="protein sequence ID" value="MBC8198618.1"/>
    <property type="molecule type" value="Genomic_DNA"/>
</dbReference>
<comment type="caution">
    <text evidence="1">The sequence shown here is derived from an EMBL/GenBank/DDBJ whole genome shotgun (WGS) entry which is preliminary data.</text>
</comment>
<protein>
    <recommendedName>
        <fullName evidence="3">DUF4157 domain-containing protein</fullName>
    </recommendedName>
</protein>
<evidence type="ECO:0008006" key="3">
    <source>
        <dbReference type="Google" id="ProtNLM"/>
    </source>
</evidence>
<gene>
    <name evidence="1" type="ORF">H8E80_01020</name>
</gene>
<organism evidence="1 2">
    <name type="scientific">Candidatus Desulfaltia bathyphila</name>
    <dbReference type="NCBI Taxonomy" id="2841697"/>
    <lineage>
        <taxon>Bacteria</taxon>
        <taxon>Pseudomonadati</taxon>
        <taxon>Thermodesulfobacteriota</taxon>
        <taxon>Desulfobacteria</taxon>
        <taxon>Desulfobacterales</taxon>
        <taxon>Desulfobacterales incertae sedis</taxon>
        <taxon>Candidatus Desulfaltia</taxon>
    </lineage>
</organism>
<name>A0A8J6N4V3_9BACT</name>
<reference evidence="1 2" key="1">
    <citation type="submission" date="2020-08" db="EMBL/GenBank/DDBJ databases">
        <title>Bridging the membrane lipid divide: bacteria of the FCB group superphylum have the potential to synthesize archaeal ether lipids.</title>
        <authorList>
            <person name="Villanueva L."/>
            <person name="Von Meijenfeldt F.A.B."/>
            <person name="Westbye A.B."/>
            <person name="Yadav S."/>
            <person name="Hopmans E.C."/>
            <person name="Dutilh B.E."/>
            <person name="Sinninghe Damste J.S."/>
        </authorList>
    </citation>
    <scope>NUCLEOTIDE SEQUENCE [LARGE SCALE GENOMIC DNA]</scope>
    <source>
        <strain evidence="1">NIOZ-UU82</strain>
    </source>
</reference>
<proteinExistence type="predicted"/>
<dbReference type="Proteomes" id="UP000603545">
    <property type="component" value="Unassembled WGS sequence"/>
</dbReference>
<evidence type="ECO:0000313" key="1">
    <source>
        <dbReference type="EMBL" id="MBC8198618.1"/>
    </source>
</evidence>
<sequence>MLLSYFSFRLRFSSYAQDQFEILLPLACEWAEVKEKVALENGVPLSSAQAEDAKRVGVIHPERVKIFAVPQIPIPRHPILRSAAEETQLITPATDGLTLRYGIFIKSSFLNDRRLIVHELIHTSQYEKLGGFLPFLRKYLMECITIGYPEAPMEQEAIRLSMVICADSKS</sequence>